<dbReference type="InterPro" id="IPR056546">
    <property type="entry name" value="MreB_MamK-like"/>
</dbReference>
<feature type="binding site" evidence="6">
    <location>
        <begin position="162"/>
        <end position="164"/>
    </location>
    <ligand>
        <name>ATP</name>
        <dbReference type="ChEBI" id="CHEBI:30616"/>
    </ligand>
</feature>
<keyword evidence="9" id="KW-1185">Reference proteome</keyword>
<protein>
    <recommendedName>
        <fullName evidence="6">Cell shape-determining protein MreB</fullName>
    </recommendedName>
</protein>
<dbReference type="InterPro" id="IPR043129">
    <property type="entry name" value="ATPase_NBD"/>
</dbReference>
<keyword evidence="2 6" id="KW-0547">Nucleotide-binding</keyword>
<keyword evidence="3 6" id="KW-0067">ATP-binding</keyword>
<organism evidence="8 9">
    <name type="scientific">Streptomyces humicola</name>
    <dbReference type="NCBI Taxonomy" id="2953240"/>
    <lineage>
        <taxon>Bacteria</taxon>
        <taxon>Bacillati</taxon>
        <taxon>Actinomycetota</taxon>
        <taxon>Actinomycetes</taxon>
        <taxon>Kitasatosporales</taxon>
        <taxon>Streptomycetaceae</taxon>
        <taxon>Streptomyces</taxon>
    </lineage>
</organism>
<reference evidence="8" key="1">
    <citation type="submission" date="2022-06" db="EMBL/GenBank/DDBJ databases">
        <title>Draft genome sequence of Streptomyces sp. RB6PN25 isolated from peat swamp forest in Thailand.</title>
        <authorList>
            <person name="Duangmal K."/>
            <person name="Klaysubun C."/>
        </authorList>
    </citation>
    <scope>NUCLEOTIDE SEQUENCE</scope>
    <source>
        <strain evidence="8">RB6PN25</strain>
    </source>
</reference>
<dbReference type="HAMAP" id="MF_02207">
    <property type="entry name" value="MreB"/>
    <property type="match status" value="1"/>
</dbReference>
<evidence type="ECO:0000256" key="3">
    <source>
        <dbReference type="ARBA" id="ARBA00022840"/>
    </source>
</evidence>
<evidence type="ECO:0000256" key="2">
    <source>
        <dbReference type="ARBA" id="ARBA00022741"/>
    </source>
</evidence>
<feature type="binding site" evidence="6">
    <location>
        <begin position="18"/>
        <end position="20"/>
    </location>
    <ligand>
        <name>ATP</name>
        <dbReference type="ChEBI" id="CHEBI:30616"/>
    </ligand>
</feature>
<evidence type="ECO:0000256" key="1">
    <source>
        <dbReference type="ARBA" id="ARBA00022490"/>
    </source>
</evidence>
<comment type="subcellular location">
    <subcellularLocation>
        <location evidence="6">Cytoplasm</location>
    </subcellularLocation>
    <text evidence="6">Membrane-associated.</text>
</comment>
<feature type="compositionally biased region" description="Low complexity" evidence="7">
    <location>
        <begin position="242"/>
        <end position="251"/>
    </location>
</feature>
<evidence type="ECO:0000256" key="6">
    <source>
        <dbReference type="HAMAP-Rule" id="MF_02207"/>
    </source>
</evidence>
<evidence type="ECO:0000313" key="8">
    <source>
        <dbReference type="EMBL" id="MCQ4082619.1"/>
    </source>
</evidence>
<evidence type="ECO:0000256" key="4">
    <source>
        <dbReference type="ARBA" id="ARBA00022960"/>
    </source>
</evidence>
<keyword evidence="4 6" id="KW-0133">Cell shape</keyword>
<dbReference type="RefSeq" id="WP_255921522.1">
    <property type="nucleotide sequence ID" value="NZ_JANFNG010000014.1"/>
</dbReference>
<dbReference type="PRINTS" id="PR01652">
    <property type="entry name" value="SHAPEPROTEIN"/>
</dbReference>
<comment type="similarity">
    <text evidence="5 6">Belongs to the FtsA/MreB family.</text>
</comment>
<evidence type="ECO:0000256" key="5">
    <source>
        <dbReference type="ARBA" id="ARBA00023458"/>
    </source>
</evidence>
<proteinExistence type="inferred from homology"/>
<accession>A0ABT1PY68</accession>
<keyword evidence="1 6" id="KW-0963">Cytoplasm</keyword>
<sequence>MAQKKSFSGRGMGIDLGTANTLVYVKGEGIVLNEPSVVAVNAVDGEVVSVGRDAKRTIGRTPSHIVALRPMRDGVIADFDMAERMLAYFVRKVAGTRRFNRPTVVICVPSGITGVERRAVVEAAMGAGARQVHLIEEPMAAAIGAGLPVNEPTGSMVVDIGGGTTEVAVVSMGGVVAARSVRTAGDAIDAAIVSHVKREHCLLIGERTAEELKATIGSASPVGYWSDELRRLDREIERDSAAEAGAGSAGEDAVRVRLDDTDTDAGTGTDSGSDGGIEGITQSLLPPDRCRIRGRDQVSGLPKTLDIGADELRQAIAEPVDAIVHAVRHTLDTCPPELAGDIMERGVVLTGGGALLRGLDVRLRQELDVPVLVAAEPLHCVAVGAGKCVEEYGTYRPVLEAQPHRLAAARLG</sequence>
<comment type="function">
    <text evidence="6">Forms membrane-associated dynamic filaments that are essential for cell shape determination. Acts by regulating cell wall synthesis and cell elongation, and thus cell shape. A feedback loop between cell geometry and MreB localization may maintain elongated cell shape by targeting cell wall growth to regions of negative cell wall curvature.</text>
</comment>
<feature type="binding site" evidence="6">
    <location>
        <begin position="210"/>
        <end position="213"/>
    </location>
    <ligand>
        <name>ATP</name>
        <dbReference type="ChEBI" id="CHEBI:30616"/>
    </ligand>
</feature>
<evidence type="ECO:0000313" key="9">
    <source>
        <dbReference type="Proteomes" id="UP001057702"/>
    </source>
</evidence>
<feature type="binding site" evidence="6">
    <location>
        <begin position="352"/>
        <end position="355"/>
    </location>
    <ligand>
        <name>ATP</name>
        <dbReference type="ChEBI" id="CHEBI:30616"/>
    </ligand>
</feature>
<gene>
    <name evidence="6" type="primary">mreB</name>
    <name evidence="8" type="ORF">NGB36_18920</name>
</gene>
<dbReference type="NCBIfam" id="NF010539">
    <property type="entry name" value="PRK13927.1"/>
    <property type="match status" value="1"/>
</dbReference>
<dbReference type="SUPFAM" id="SSF53067">
    <property type="entry name" value="Actin-like ATPase domain"/>
    <property type="match status" value="2"/>
</dbReference>
<dbReference type="Pfam" id="PF06723">
    <property type="entry name" value="MreB_Mbl"/>
    <property type="match status" value="2"/>
</dbReference>
<dbReference type="Gene3D" id="3.30.420.40">
    <property type="match status" value="3"/>
</dbReference>
<comment type="caution">
    <text evidence="8">The sequence shown here is derived from an EMBL/GenBank/DDBJ whole genome shotgun (WGS) entry which is preliminary data.</text>
</comment>
<name>A0ABT1PY68_9ACTN</name>
<dbReference type="PANTHER" id="PTHR42749">
    <property type="entry name" value="CELL SHAPE-DETERMINING PROTEIN MREB"/>
    <property type="match status" value="1"/>
</dbReference>
<dbReference type="EMBL" id="JANFNG010000014">
    <property type="protein sequence ID" value="MCQ4082619.1"/>
    <property type="molecule type" value="Genomic_DNA"/>
</dbReference>
<feature type="region of interest" description="Disordered" evidence="7">
    <location>
        <begin position="240"/>
        <end position="283"/>
    </location>
</feature>
<evidence type="ECO:0000256" key="7">
    <source>
        <dbReference type="SAM" id="MobiDB-lite"/>
    </source>
</evidence>
<dbReference type="InterPro" id="IPR004753">
    <property type="entry name" value="MreB"/>
</dbReference>
<comment type="subunit">
    <text evidence="6">Forms polymers.</text>
</comment>
<dbReference type="Proteomes" id="UP001057702">
    <property type="component" value="Unassembled WGS sequence"/>
</dbReference>
<dbReference type="PANTHER" id="PTHR42749:SF1">
    <property type="entry name" value="CELL SHAPE-DETERMINING PROTEIN MREB"/>
    <property type="match status" value="1"/>
</dbReference>
<dbReference type="CDD" id="cd10225">
    <property type="entry name" value="ASKHA_NBD_MreB-like"/>
    <property type="match status" value="1"/>
</dbReference>